<evidence type="ECO:0000313" key="2">
    <source>
        <dbReference type="EMBL" id="KAF9780001.1"/>
    </source>
</evidence>
<feature type="transmembrane region" description="Helical" evidence="1">
    <location>
        <begin position="29"/>
        <end position="48"/>
    </location>
</feature>
<keyword evidence="1" id="KW-0812">Transmembrane</keyword>
<keyword evidence="3" id="KW-1185">Reference proteome</keyword>
<evidence type="ECO:0000256" key="1">
    <source>
        <dbReference type="SAM" id="Phobius"/>
    </source>
</evidence>
<dbReference type="Gene3D" id="3.80.10.10">
    <property type="entry name" value="Ribonuclease Inhibitor"/>
    <property type="match status" value="1"/>
</dbReference>
<keyword evidence="1" id="KW-0472">Membrane</keyword>
<name>A0A9P6H5K0_9AGAM</name>
<gene>
    <name evidence="2" type="ORF">BJ322DRAFT_1084147</name>
</gene>
<keyword evidence="1" id="KW-1133">Transmembrane helix</keyword>
<dbReference type="Proteomes" id="UP000736335">
    <property type="component" value="Unassembled WGS sequence"/>
</dbReference>
<dbReference type="AlphaFoldDB" id="A0A9P6H5K0"/>
<reference evidence="2" key="1">
    <citation type="journal article" date="2020" name="Nat. Commun.">
        <title>Large-scale genome sequencing of mycorrhizal fungi provides insights into the early evolution of symbiotic traits.</title>
        <authorList>
            <person name="Miyauchi S."/>
            <person name="Kiss E."/>
            <person name="Kuo A."/>
            <person name="Drula E."/>
            <person name="Kohler A."/>
            <person name="Sanchez-Garcia M."/>
            <person name="Morin E."/>
            <person name="Andreopoulos B."/>
            <person name="Barry K.W."/>
            <person name="Bonito G."/>
            <person name="Buee M."/>
            <person name="Carver A."/>
            <person name="Chen C."/>
            <person name="Cichocki N."/>
            <person name="Clum A."/>
            <person name="Culley D."/>
            <person name="Crous P.W."/>
            <person name="Fauchery L."/>
            <person name="Girlanda M."/>
            <person name="Hayes R.D."/>
            <person name="Keri Z."/>
            <person name="LaButti K."/>
            <person name="Lipzen A."/>
            <person name="Lombard V."/>
            <person name="Magnuson J."/>
            <person name="Maillard F."/>
            <person name="Murat C."/>
            <person name="Nolan M."/>
            <person name="Ohm R.A."/>
            <person name="Pangilinan J."/>
            <person name="Pereira M.F."/>
            <person name="Perotto S."/>
            <person name="Peter M."/>
            <person name="Pfister S."/>
            <person name="Riley R."/>
            <person name="Sitrit Y."/>
            <person name="Stielow J.B."/>
            <person name="Szollosi G."/>
            <person name="Zifcakova L."/>
            <person name="Stursova M."/>
            <person name="Spatafora J.W."/>
            <person name="Tedersoo L."/>
            <person name="Vaario L.M."/>
            <person name="Yamada A."/>
            <person name="Yan M."/>
            <person name="Wang P."/>
            <person name="Xu J."/>
            <person name="Bruns T."/>
            <person name="Baldrian P."/>
            <person name="Vilgalys R."/>
            <person name="Dunand C."/>
            <person name="Henrissat B."/>
            <person name="Grigoriev I.V."/>
            <person name="Hibbett D."/>
            <person name="Nagy L.G."/>
            <person name="Martin F.M."/>
        </authorList>
    </citation>
    <scope>NUCLEOTIDE SEQUENCE</scope>
    <source>
        <strain evidence="2">UH-Tt-Lm1</strain>
    </source>
</reference>
<proteinExistence type="predicted"/>
<dbReference type="EMBL" id="WIUZ02000017">
    <property type="protein sequence ID" value="KAF9780001.1"/>
    <property type="molecule type" value="Genomic_DNA"/>
</dbReference>
<reference evidence="2" key="2">
    <citation type="submission" date="2020-11" db="EMBL/GenBank/DDBJ databases">
        <authorList>
            <consortium name="DOE Joint Genome Institute"/>
            <person name="Kuo A."/>
            <person name="Miyauchi S."/>
            <person name="Kiss E."/>
            <person name="Drula E."/>
            <person name="Kohler A."/>
            <person name="Sanchez-Garcia M."/>
            <person name="Andreopoulos B."/>
            <person name="Barry K.W."/>
            <person name="Bonito G."/>
            <person name="Buee M."/>
            <person name="Carver A."/>
            <person name="Chen C."/>
            <person name="Cichocki N."/>
            <person name="Clum A."/>
            <person name="Culley D."/>
            <person name="Crous P.W."/>
            <person name="Fauchery L."/>
            <person name="Girlanda M."/>
            <person name="Hayes R."/>
            <person name="Keri Z."/>
            <person name="Labutti K."/>
            <person name="Lipzen A."/>
            <person name="Lombard V."/>
            <person name="Magnuson J."/>
            <person name="Maillard F."/>
            <person name="Morin E."/>
            <person name="Murat C."/>
            <person name="Nolan M."/>
            <person name="Ohm R."/>
            <person name="Pangilinan J."/>
            <person name="Pereira M."/>
            <person name="Perotto S."/>
            <person name="Peter M."/>
            <person name="Riley R."/>
            <person name="Sitrit Y."/>
            <person name="Stielow B."/>
            <person name="Szollosi G."/>
            <person name="Zifcakova L."/>
            <person name="Stursova M."/>
            <person name="Spatafora J.W."/>
            <person name="Tedersoo L."/>
            <person name="Vaario L.-M."/>
            <person name="Yamada A."/>
            <person name="Yan M."/>
            <person name="Wang P."/>
            <person name="Xu J."/>
            <person name="Bruns T."/>
            <person name="Baldrian P."/>
            <person name="Vilgalys R."/>
            <person name="Henrissat B."/>
            <person name="Grigoriev I.V."/>
            <person name="Hibbett D."/>
            <person name="Nagy L.G."/>
            <person name="Martin F.M."/>
        </authorList>
    </citation>
    <scope>NUCLEOTIDE SEQUENCE</scope>
    <source>
        <strain evidence="2">UH-Tt-Lm1</strain>
    </source>
</reference>
<accession>A0A9P6H5K0</accession>
<comment type="caution">
    <text evidence="2">The sequence shown here is derived from an EMBL/GenBank/DDBJ whole genome shotgun (WGS) entry which is preliminary data.</text>
</comment>
<dbReference type="SUPFAM" id="SSF52047">
    <property type="entry name" value="RNI-like"/>
    <property type="match status" value="1"/>
</dbReference>
<organism evidence="2 3">
    <name type="scientific">Thelephora terrestris</name>
    <dbReference type="NCBI Taxonomy" id="56493"/>
    <lineage>
        <taxon>Eukaryota</taxon>
        <taxon>Fungi</taxon>
        <taxon>Dikarya</taxon>
        <taxon>Basidiomycota</taxon>
        <taxon>Agaricomycotina</taxon>
        <taxon>Agaricomycetes</taxon>
        <taxon>Thelephorales</taxon>
        <taxon>Thelephoraceae</taxon>
        <taxon>Thelephora</taxon>
    </lineage>
</organism>
<evidence type="ECO:0000313" key="3">
    <source>
        <dbReference type="Proteomes" id="UP000736335"/>
    </source>
</evidence>
<dbReference type="InterPro" id="IPR032675">
    <property type="entry name" value="LRR_dom_sf"/>
</dbReference>
<protein>
    <submittedName>
        <fullName evidence="2">Uncharacterized protein</fullName>
    </submittedName>
</protein>
<sequence length="278" mass="30926">MKSIVHGLNSLIRNVIHCVSRPHPTFMSIAYVSFLFQLVVLVSAPLLGTKSIPRVEQKQDDELSLSFDAEISPKTMCKALDDLRGHFQLKRLELQAPGLEMDDRQRMVAVHALSGAVIQMSLLTHLSLSENLLTEISLLHISVLPILETFVVFPAPPAGDLSGEETLGFESLRSLDLPNETLLRRFLSYSLQDVEVLKVANLGRNSLKLIRGLTGLQFLRIEGPSFGPPEIFALGACFRLEGIEIQSCHPLGMDDSDLHRFRAMFQNLRSLSIVAQDM</sequence>